<evidence type="ECO:0000256" key="1">
    <source>
        <dbReference type="SAM" id="MobiDB-lite"/>
    </source>
</evidence>
<comment type="caution">
    <text evidence="2">The sequence shown here is derived from an EMBL/GenBank/DDBJ whole genome shotgun (WGS) entry which is preliminary data.</text>
</comment>
<feature type="compositionally biased region" description="Gly residues" evidence="1">
    <location>
        <begin position="238"/>
        <end position="288"/>
    </location>
</feature>
<organism evidence="2 3">
    <name type="scientific">Kingdonia uniflora</name>
    <dbReference type="NCBI Taxonomy" id="39325"/>
    <lineage>
        <taxon>Eukaryota</taxon>
        <taxon>Viridiplantae</taxon>
        <taxon>Streptophyta</taxon>
        <taxon>Embryophyta</taxon>
        <taxon>Tracheophyta</taxon>
        <taxon>Spermatophyta</taxon>
        <taxon>Magnoliopsida</taxon>
        <taxon>Ranunculales</taxon>
        <taxon>Circaeasteraceae</taxon>
        <taxon>Kingdonia</taxon>
    </lineage>
</organism>
<name>A0A7J7L6H2_9MAGN</name>
<dbReference type="AlphaFoldDB" id="A0A7J7L6H2"/>
<evidence type="ECO:0000313" key="3">
    <source>
        <dbReference type="Proteomes" id="UP000541444"/>
    </source>
</evidence>
<evidence type="ECO:0008006" key="4">
    <source>
        <dbReference type="Google" id="ProtNLM"/>
    </source>
</evidence>
<gene>
    <name evidence="2" type="ORF">GIB67_011023</name>
</gene>
<dbReference type="OrthoDB" id="1939383at2759"/>
<evidence type="ECO:0000313" key="2">
    <source>
        <dbReference type="EMBL" id="KAF6138183.1"/>
    </source>
</evidence>
<protein>
    <recommendedName>
        <fullName evidence="4">SWIM-type domain-containing protein</fullName>
    </recommendedName>
</protein>
<feature type="region of interest" description="Disordered" evidence="1">
    <location>
        <begin position="182"/>
        <end position="201"/>
    </location>
</feature>
<feature type="region of interest" description="Disordered" evidence="1">
    <location>
        <begin position="233"/>
        <end position="326"/>
    </location>
</feature>
<reference evidence="2 3" key="1">
    <citation type="journal article" date="2020" name="IScience">
        <title>Genome Sequencing of the Endangered Kingdonia uniflora (Circaeasteraceae, Ranunculales) Reveals Potential Mechanisms of Evolutionary Specialization.</title>
        <authorList>
            <person name="Sun Y."/>
            <person name="Deng T."/>
            <person name="Zhang A."/>
            <person name="Moore M.J."/>
            <person name="Landis J.B."/>
            <person name="Lin N."/>
            <person name="Zhang H."/>
            <person name="Zhang X."/>
            <person name="Huang J."/>
            <person name="Zhang X."/>
            <person name="Sun H."/>
            <person name="Wang H."/>
        </authorList>
    </citation>
    <scope>NUCLEOTIDE SEQUENCE [LARGE SCALE GENOMIC DNA]</scope>
    <source>
        <strain evidence="2">TB1705</strain>
        <tissue evidence="2">Leaf</tissue>
    </source>
</reference>
<feature type="compositionally biased region" description="Low complexity" evidence="1">
    <location>
        <begin position="189"/>
        <end position="201"/>
    </location>
</feature>
<feature type="compositionally biased region" description="Polar residues" evidence="1">
    <location>
        <begin position="302"/>
        <end position="326"/>
    </location>
</feature>
<accession>A0A7J7L6H2</accession>
<dbReference type="EMBL" id="JACGCM010002611">
    <property type="protein sequence ID" value="KAF6138183.1"/>
    <property type="molecule type" value="Genomic_DNA"/>
</dbReference>
<proteinExistence type="predicted"/>
<dbReference type="PANTHER" id="PTHR31973">
    <property type="entry name" value="POLYPROTEIN, PUTATIVE-RELATED"/>
    <property type="match status" value="1"/>
</dbReference>
<dbReference type="Proteomes" id="UP000541444">
    <property type="component" value="Unassembled WGS sequence"/>
</dbReference>
<dbReference type="PANTHER" id="PTHR31973:SF187">
    <property type="entry name" value="MUTATOR TRANSPOSASE MUDRA PROTEIN"/>
    <property type="match status" value="1"/>
</dbReference>
<keyword evidence="3" id="KW-1185">Reference proteome</keyword>
<sequence length="326" mass="35804">MKPYLNQYKSKLTFISDRQKGLIQAIADVFPNVIHRDKPVHRALEKLNLVLMKLMYERRLKAREWDQDGLLSRAKKHIAKMETFYGHYHPEGVVDGCFIAITVNGQRWRVNTEKHECDCNEWQLTGLPCVYAVSILLPFRESWIEYCSPYHRVSSYVATYRKAIYPMVDSSAWKKPPITPNLSERGRSVGRSANRARGRNGANVHYNNYGGTIGIGIDLFGDSVVVRGRASCGRAGRNVGGTRGGGASGGGATGRDEASGGGVAVRGGARGGRAGRNVGGTRGGGASDGGTRPNFNPPRQVLAQSQPSTSNPYKKNFQPPNRTWKP</sequence>